<feature type="region of interest" description="Disordered" evidence="1">
    <location>
        <begin position="553"/>
        <end position="580"/>
    </location>
</feature>
<feature type="region of interest" description="Disordered" evidence="1">
    <location>
        <begin position="669"/>
        <end position="689"/>
    </location>
</feature>
<accession>A0AA38RA48</accession>
<feature type="region of interest" description="Disordered" evidence="1">
    <location>
        <begin position="219"/>
        <end position="293"/>
    </location>
</feature>
<evidence type="ECO:0000313" key="2">
    <source>
        <dbReference type="EMBL" id="KAJ9132006.1"/>
    </source>
</evidence>
<protein>
    <submittedName>
        <fullName evidence="2">Uncharacterized protein</fullName>
    </submittedName>
</protein>
<dbReference type="Proteomes" id="UP001174694">
    <property type="component" value="Unassembled WGS sequence"/>
</dbReference>
<keyword evidence="3" id="KW-1185">Reference proteome</keyword>
<sequence>MLSRSGFNIRKLIYNRRSRDDDWDSSEQDEISGLKAGSKQQRERGRSWIGGKQSPRKAPKPIVVVRKSQIVHRISSPLPPLPDTPYSSASSLCSCEYHVRGASPSPGLCPVRSKNSEGRSRSPHPRLRDDGRISPYYTTRRGRECHIPDPIKSTFDLLEALSLQPEELVAPKQLPTLELCTTDWKSSEHWSDNVQQLIKETDEAFRAVGAALAEAQLASEAFPDFERPRTPPAPTRTPPPVTPPRIVTEKQPNSIPLPMKSPRRVTPVPKPKRKRASQQRRKAHQSAAKSSTRWTLTDNVSELLSTRIFSRVEADEMLTPAQLQELTQSRIDQSRQKNSSETVRTVETAKTVGTDETDTPVDAFHLDDLPSRIGSSGVKLTVPSPVADSLSQPSSESATPATAQSGFSIPRKAIGPSKTGEPAAVKADSDSMTYQNISFPPPPSKNPLRFLPKRQLPPLPTIPEITATTTTITPETATASAQRPASPGADFIFLRSTPHTLTAPCFRHGPIRLAKADLAPEPRLALDDMFDWTAFQMAILGGAGDFFSAGGPSGFRWQQQQQGEGDAQVPVSGGDEAEDEEDSYAEDLAEWFAEFGFEHGGLIVPEPKTGAGKKARRSRSPPSLAYTVAAAATSAEDGAAPPVSSMDMTPRTALAATQSLSIPKAAELSSGSGSWYAEGSCGSGRSRSDGLAIRQWARERPRDLADHRASADSLPQSPMFNIVVGEGGGSDAAMTGDIVPMGYNLGHDLGDFLRWETEHVHASWYRESE</sequence>
<feature type="compositionally biased region" description="Acidic residues" evidence="1">
    <location>
        <begin position="21"/>
        <end position="30"/>
    </location>
</feature>
<dbReference type="EMBL" id="JANBVO010000062">
    <property type="protein sequence ID" value="KAJ9132006.1"/>
    <property type="molecule type" value="Genomic_DNA"/>
</dbReference>
<feature type="compositionally biased region" description="Basic residues" evidence="1">
    <location>
        <begin position="270"/>
        <end position="284"/>
    </location>
</feature>
<feature type="region of interest" description="Disordered" evidence="1">
    <location>
        <begin position="384"/>
        <end position="428"/>
    </location>
</feature>
<feature type="region of interest" description="Disordered" evidence="1">
    <location>
        <begin position="101"/>
        <end position="138"/>
    </location>
</feature>
<organism evidence="2 3">
    <name type="scientific">Pleurostoma richardsiae</name>
    <dbReference type="NCBI Taxonomy" id="41990"/>
    <lineage>
        <taxon>Eukaryota</taxon>
        <taxon>Fungi</taxon>
        <taxon>Dikarya</taxon>
        <taxon>Ascomycota</taxon>
        <taxon>Pezizomycotina</taxon>
        <taxon>Sordariomycetes</taxon>
        <taxon>Sordariomycetidae</taxon>
        <taxon>Calosphaeriales</taxon>
        <taxon>Pleurostomataceae</taxon>
        <taxon>Pleurostoma</taxon>
    </lineage>
</organism>
<feature type="region of interest" description="Disordered" evidence="1">
    <location>
        <begin position="326"/>
        <end position="370"/>
    </location>
</feature>
<reference evidence="2" key="1">
    <citation type="submission" date="2022-07" db="EMBL/GenBank/DDBJ databases">
        <title>Fungi with potential for degradation of polypropylene.</title>
        <authorList>
            <person name="Gostincar C."/>
        </authorList>
    </citation>
    <scope>NUCLEOTIDE SEQUENCE</scope>
    <source>
        <strain evidence="2">EXF-13308</strain>
    </source>
</reference>
<proteinExistence type="predicted"/>
<feature type="region of interest" description="Disordered" evidence="1">
    <location>
        <begin position="18"/>
        <end position="63"/>
    </location>
</feature>
<feature type="region of interest" description="Disordered" evidence="1">
    <location>
        <begin position="603"/>
        <end position="622"/>
    </location>
</feature>
<dbReference type="AlphaFoldDB" id="A0AA38RA48"/>
<name>A0AA38RA48_9PEZI</name>
<gene>
    <name evidence="2" type="ORF">NKR23_g11471</name>
</gene>
<feature type="compositionally biased region" description="Polar residues" evidence="1">
    <location>
        <begin position="326"/>
        <end position="345"/>
    </location>
</feature>
<evidence type="ECO:0000256" key="1">
    <source>
        <dbReference type="SAM" id="MobiDB-lite"/>
    </source>
</evidence>
<feature type="compositionally biased region" description="Polar residues" evidence="1">
    <location>
        <begin position="389"/>
        <end position="407"/>
    </location>
</feature>
<comment type="caution">
    <text evidence="2">The sequence shown here is derived from an EMBL/GenBank/DDBJ whole genome shotgun (WGS) entry which is preliminary data.</text>
</comment>
<evidence type="ECO:0000313" key="3">
    <source>
        <dbReference type="Proteomes" id="UP001174694"/>
    </source>
</evidence>
<feature type="compositionally biased region" description="Basic and acidic residues" evidence="1">
    <location>
        <begin position="114"/>
        <end position="132"/>
    </location>
</feature>
<feature type="compositionally biased region" description="Pro residues" evidence="1">
    <location>
        <begin position="230"/>
        <end position="243"/>
    </location>
</feature>